<evidence type="ECO:0000313" key="2">
    <source>
        <dbReference type="EMBL" id="RNA09788.1"/>
    </source>
</evidence>
<reference evidence="2 3" key="1">
    <citation type="journal article" date="2018" name="Sci. Rep.">
        <title>Genomic signatures of local adaptation to the degree of environmental predictability in rotifers.</title>
        <authorList>
            <person name="Franch-Gras L."/>
            <person name="Hahn C."/>
            <person name="Garcia-Roger E.M."/>
            <person name="Carmona M.J."/>
            <person name="Serra M."/>
            <person name="Gomez A."/>
        </authorList>
    </citation>
    <scope>NUCLEOTIDE SEQUENCE [LARGE SCALE GENOMIC DNA]</scope>
    <source>
        <strain evidence="2">HYR1</strain>
    </source>
</reference>
<keyword evidence="1" id="KW-0812">Transmembrane</keyword>
<evidence type="ECO:0000256" key="1">
    <source>
        <dbReference type="SAM" id="Phobius"/>
    </source>
</evidence>
<keyword evidence="1" id="KW-0472">Membrane</keyword>
<gene>
    <name evidence="2" type="ORF">BpHYR1_011472</name>
</gene>
<dbReference type="AlphaFoldDB" id="A0A3M7QFQ7"/>
<name>A0A3M7QFQ7_BRAPC</name>
<organism evidence="2 3">
    <name type="scientific">Brachionus plicatilis</name>
    <name type="common">Marine rotifer</name>
    <name type="synonym">Brachionus muelleri</name>
    <dbReference type="NCBI Taxonomy" id="10195"/>
    <lineage>
        <taxon>Eukaryota</taxon>
        <taxon>Metazoa</taxon>
        <taxon>Spiralia</taxon>
        <taxon>Gnathifera</taxon>
        <taxon>Rotifera</taxon>
        <taxon>Eurotatoria</taxon>
        <taxon>Monogononta</taxon>
        <taxon>Pseudotrocha</taxon>
        <taxon>Ploima</taxon>
        <taxon>Brachionidae</taxon>
        <taxon>Brachionus</taxon>
    </lineage>
</organism>
<sequence length="104" mass="12297">MKLYSSFGGSTILAIKVIIEQKLQICRYVTNAIKMIINYLNLSFFLLPFKIFNLLDIEIMFRFQNFFLNHFGINCYLKKFHNKVFSPLYDLAICSIILLLFLNI</sequence>
<feature type="transmembrane region" description="Helical" evidence="1">
    <location>
        <begin position="36"/>
        <end position="55"/>
    </location>
</feature>
<protein>
    <submittedName>
        <fullName evidence="2">Uncharacterized protein</fullName>
    </submittedName>
</protein>
<dbReference type="EMBL" id="REGN01006372">
    <property type="protein sequence ID" value="RNA09788.1"/>
    <property type="molecule type" value="Genomic_DNA"/>
</dbReference>
<feature type="transmembrane region" description="Helical" evidence="1">
    <location>
        <begin position="84"/>
        <end position="102"/>
    </location>
</feature>
<comment type="caution">
    <text evidence="2">The sequence shown here is derived from an EMBL/GenBank/DDBJ whole genome shotgun (WGS) entry which is preliminary data.</text>
</comment>
<keyword evidence="3" id="KW-1185">Reference proteome</keyword>
<accession>A0A3M7QFQ7</accession>
<dbReference type="Proteomes" id="UP000276133">
    <property type="component" value="Unassembled WGS sequence"/>
</dbReference>
<keyword evidence="1" id="KW-1133">Transmembrane helix</keyword>
<evidence type="ECO:0000313" key="3">
    <source>
        <dbReference type="Proteomes" id="UP000276133"/>
    </source>
</evidence>
<proteinExistence type="predicted"/>